<keyword evidence="3" id="KW-1185">Reference proteome</keyword>
<dbReference type="SUPFAM" id="SSF56601">
    <property type="entry name" value="beta-lactamase/transpeptidase-like"/>
    <property type="match status" value="1"/>
</dbReference>
<dbReference type="Pfam" id="PF00144">
    <property type="entry name" value="Beta-lactamase"/>
    <property type="match status" value="1"/>
</dbReference>
<keyword evidence="2" id="KW-0378">Hydrolase</keyword>
<proteinExistence type="predicted"/>
<protein>
    <submittedName>
        <fullName evidence="2">Class A beta-lactamase-related serine hydrolase</fullName>
    </submittedName>
</protein>
<accession>A0ABY2JDU9</accession>
<evidence type="ECO:0000259" key="1">
    <source>
        <dbReference type="Pfam" id="PF00144"/>
    </source>
</evidence>
<sequence>MTPLPRSTPEAEGISSTAILDFVAGAELLLESLHSLMVVRHGRVIAEGWWYPFAAQHPHLMFSVSKSFTSTAVGLAIREGLLTLDGLVVDLLPEDLPAQIDPHLAVLNVRHLLTMTTGHPTDTVSLADDSPGDNWARTILAQPLEFTPGTHYVYNSGASYLLSAILQRLTGERLLDYLTPRLFEPLGIVGATWESCPRGIDAGGWGLALTTEQLATFGQLLLQRGEWNGTQLVPAEWIDEATSAQVDTSGTDHDVDGRQGYGYQFWLNQPTGYRAEGAFGQFCLVLPETDAVILLTSALPTAQRALDLVWEHLLPAFSDQPLPETQSGLGGTLTSLAMPTVTGDVTSPTAARAAGIRFDFDDPEVTAATLEPGLLTIIRGGVSTPLAFGYGEWLASADARVLASGAWVSPGTLVVRAHDVGTPFSRTYTLEFADDALTLDIEQNVAFGDLPHTHVVSR</sequence>
<comment type="caution">
    <text evidence="2">The sequence shown here is derived from an EMBL/GenBank/DDBJ whole genome shotgun (WGS) entry which is preliminary data.</text>
</comment>
<dbReference type="PANTHER" id="PTHR43283:SF7">
    <property type="entry name" value="BETA-LACTAMASE-RELATED DOMAIN-CONTAINING PROTEIN"/>
    <property type="match status" value="1"/>
</dbReference>
<dbReference type="InterPro" id="IPR001466">
    <property type="entry name" value="Beta-lactam-related"/>
</dbReference>
<dbReference type="InterPro" id="IPR012338">
    <property type="entry name" value="Beta-lactam/transpept-like"/>
</dbReference>
<reference evidence="2 3" key="1">
    <citation type="submission" date="2019-03" db="EMBL/GenBank/DDBJ databases">
        <title>Genomics of glacier-inhabiting Cryobacterium strains.</title>
        <authorList>
            <person name="Liu Q."/>
            <person name="Xin Y.-H."/>
        </authorList>
    </citation>
    <scope>NUCLEOTIDE SEQUENCE [LARGE SCALE GENOMIC DNA]</scope>
    <source>
        <strain evidence="2 3">TMT1-23-1</strain>
    </source>
</reference>
<organism evidence="2 3">
    <name type="scientific">Cryobacterium sinapicolor</name>
    <dbReference type="NCBI Taxonomy" id="1259236"/>
    <lineage>
        <taxon>Bacteria</taxon>
        <taxon>Bacillati</taxon>
        <taxon>Actinomycetota</taxon>
        <taxon>Actinomycetes</taxon>
        <taxon>Micrococcales</taxon>
        <taxon>Microbacteriaceae</taxon>
        <taxon>Cryobacterium</taxon>
    </lineage>
</organism>
<dbReference type="InterPro" id="IPR050789">
    <property type="entry name" value="Diverse_Enzym_Activities"/>
</dbReference>
<name>A0ABY2JDU9_9MICO</name>
<evidence type="ECO:0000313" key="3">
    <source>
        <dbReference type="Proteomes" id="UP000297853"/>
    </source>
</evidence>
<dbReference type="RefSeq" id="WP_134428146.1">
    <property type="nucleotide sequence ID" value="NZ_SOGQ01000017.1"/>
</dbReference>
<gene>
    <name evidence="2" type="ORF">E3T28_03895</name>
</gene>
<dbReference type="EMBL" id="SOGQ01000017">
    <property type="protein sequence ID" value="TFD03227.1"/>
    <property type="molecule type" value="Genomic_DNA"/>
</dbReference>
<dbReference type="PANTHER" id="PTHR43283">
    <property type="entry name" value="BETA-LACTAMASE-RELATED"/>
    <property type="match status" value="1"/>
</dbReference>
<dbReference type="GO" id="GO:0016787">
    <property type="term" value="F:hydrolase activity"/>
    <property type="evidence" value="ECO:0007669"/>
    <property type="project" value="UniProtKB-KW"/>
</dbReference>
<dbReference type="Gene3D" id="3.40.710.10">
    <property type="entry name" value="DD-peptidase/beta-lactamase superfamily"/>
    <property type="match status" value="1"/>
</dbReference>
<evidence type="ECO:0000313" key="2">
    <source>
        <dbReference type="EMBL" id="TFD03227.1"/>
    </source>
</evidence>
<dbReference type="Proteomes" id="UP000297853">
    <property type="component" value="Unassembled WGS sequence"/>
</dbReference>
<feature type="domain" description="Beta-lactamase-related" evidence="1">
    <location>
        <begin position="35"/>
        <end position="300"/>
    </location>
</feature>